<keyword evidence="3" id="KW-0446">Lipid-binding</keyword>
<keyword evidence="6" id="KW-1185">Reference proteome</keyword>
<evidence type="ECO:0000256" key="4">
    <source>
        <dbReference type="ARBA" id="ARBA00023136"/>
    </source>
</evidence>
<reference evidence="5 6" key="1">
    <citation type="submission" date="2020-08" db="EMBL/GenBank/DDBJ databases">
        <title>Sequencing the genomes of 1000 actinobacteria strains.</title>
        <authorList>
            <person name="Klenk H.-P."/>
        </authorList>
    </citation>
    <scope>NUCLEOTIDE SEQUENCE [LARGE SCALE GENOMIC DNA]</scope>
    <source>
        <strain evidence="5 6">DSM 43582</strain>
    </source>
</reference>
<organism evidence="5 6">
    <name type="scientific">Nocardia transvalensis</name>
    <dbReference type="NCBI Taxonomy" id="37333"/>
    <lineage>
        <taxon>Bacteria</taxon>
        <taxon>Bacillati</taxon>
        <taxon>Actinomycetota</taxon>
        <taxon>Actinomycetes</taxon>
        <taxon>Mycobacteriales</taxon>
        <taxon>Nocardiaceae</taxon>
        <taxon>Nocardia</taxon>
    </lineage>
</organism>
<evidence type="ECO:0000256" key="1">
    <source>
        <dbReference type="ARBA" id="ARBA00004255"/>
    </source>
</evidence>
<protein>
    <recommendedName>
        <fullName evidence="7">Golgi phosphoprotein 3 GPP34</fullName>
    </recommendedName>
</protein>
<keyword evidence="2" id="KW-0333">Golgi apparatus</keyword>
<sequence length="216" mass="23362">MAESLPAKAYLLAYRADRRRVPDRQRVGYLVRAAALAELLLRDRLADRGGVAALIGTSGVTGDLVLDDTLTMVSDGSRNWVHWVRKDHSRALHLVETQLAEAGVLVLEPGRALGIMPLQRRVVRNEAHLSDLRAVVDDALHGPLAVPDLPATDAVLTALLAATEFRHVISRSARRRNQPRVDALALQAAPAVDALQTAVRRLRTARVAIATGGGHT</sequence>
<gene>
    <name evidence="5" type="ORF">BJY24_007150</name>
</gene>
<dbReference type="GO" id="GO:0012505">
    <property type="term" value="C:endomembrane system"/>
    <property type="evidence" value="ECO:0007669"/>
    <property type="project" value="UniProtKB-ARBA"/>
</dbReference>
<dbReference type="InterPro" id="IPR038261">
    <property type="entry name" value="GPP34-like_sf"/>
</dbReference>
<evidence type="ECO:0000313" key="5">
    <source>
        <dbReference type="EMBL" id="MBB5918238.1"/>
    </source>
</evidence>
<proteinExistence type="predicted"/>
<dbReference type="AlphaFoldDB" id="A0A7W9PM70"/>
<dbReference type="EMBL" id="JACHIT010000002">
    <property type="protein sequence ID" value="MBB5918238.1"/>
    <property type="molecule type" value="Genomic_DNA"/>
</dbReference>
<dbReference type="GO" id="GO:0005737">
    <property type="term" value="C:cytoplasm"/>
    <property type="evidence" value="ECO:0007669"/>
    <property type="project" value="UniProtKB-ARBA"/>
</dbReference>
<dbReference type="InterPro" id="IPR008628">
    <property type="entry name" value="GPP34-like"/>
</dbReference>
<accession>A0A7W9PM70</accession>
<dbReference type="RefSeq" id="WP_040747370.1">
    <property type="nucleotide sequence ID" value="NZ_JACHIT010000002.1"/>
</dbReference>
<dbReference type="Pfam" id="PF05719">
    <property type="entry name" value="GPP34"/>
    <property type="match status" value="1"/>
</dbReference>
<dbReference type="GO" id="GO:0070273">
    <property type="term" value="F:phosphatidylinositol-4-phosphate binding"/>
    <property type="evidence" value="ECO:0007669"/>
    <property type="project" value="InterPro"/>
</dbReference>
<evidence type="ECO:0008006" key="7">
    <source>
        <dbReference type="Google" id="ProtNLM"/>
    </source>
</evidence>
<keyword evidence="4" id="KW-0472">Membrane</keyword>
<evidence type="ECO:0000256" key="3">
    <source>
        <dbReference type="ARBA" id="ARBA00023121"/>
    </source>
</evidence>
<evidence type="ECO:0000256" key="2">
    <source>
        <dbReference type="ARBA" id="ARBA00023034"/>
    </source>
</evidence>
<dbReference type="Gene3D" id="1.10.3630.10">
    <property type="entry name" value="yeast vps74-n-term truncation variant domain like"/>
    <property type="match status" value="1"/>
</dbReference>
<comment type="caution">
    <text evidence="5">The sequence shown here is derived from an EMBL/GenBank/DDBJ whole genome shotgun (WGS) entry which is preliminary data.</text>
</comment>
<name>A0A7W9PM70_9NOCA</name>
<dbReference type="Proteomes" id="UP000540412">
    <property type="component" value="Unassembled WGS sequence"/>
</dbReference>
<evidence type="ECO:0000313" key="6">
    <source>
        <dbReference type="Proteomes" id="UP000540412"/>
    </source>
</evidence>
<comment type="subcellular location">
    <subcellularLocation>
        <location evidence="1">Golgi apparatus membrane</location>
        <topology evidence="1">Peripheral membrane protein</topology>
        <orientation evidence="1">Cytoplasmic side</orientation>
    </subcellularLocation>
</comment>